<evidence type="ECO:0000256" key="4">
    <source>
        <dbReference type="ARBA" id="ARBA00022927"/>
    </source>
</evidence>
<feature type="compositionally biased region" description="Low complexity" evidence="8">
    <location>
        <begin position="45"/>
        <end position="81"/>
    </location>
</feature>
<feature type="compositionally biased region" description="Low complexity" evidence="8">
    <location>
        <begin position="162"/>
        <end position="204"/>
    </location>
</feature>
<evidence type="ECO:0000256" key="2">
    <source>
        <dbReference type="ARBA" id="ARBA00022448"/>
    </source>
</evidence>
<dbReference type="Gene3D" id="6.10.140.1350">
    <property type="match status" value="1"/>
</dbReference>
<feature type="region of interest" description="Disordered" evidence="8">
    <location>
        <begin position="146"/>
        <end position="204"/>
    </location>
</feature>
<feature type="compositionally biased region" description="Polar residues" evidence="8">
    <location>
        <begin position="7"/>
        <end position="30"/>
    </location>
</feature>
<feature type="compositionally biased region" description="Low complexity" evidence="8">
    <location>
        <begin position="115"/>
        <end position="127"/>
    </location>
</feature>
<dbReference type="GO" id="GO:0051028">
    <property type="term" value="P:mRNA transport"/>
    <property type="evidence" value="ECO:0007669"/>
    <property type="project" value="UniProtKB-KW"/>
</dbReference>
<sequence>MFGPTPAASTTGSTLGRSASFSSQPPANNPFSGSSGGFSFGGGASTNTATSSAPTATGTAAPSAGGFSFGAKPATTTAAPATGGGLFGSSTSTQSQQPQQPQQQQSGFGGGGLFGSSNNNTASTSTGGLFGKPAAAPATGGFSFGSNNSNTASTSMGGLFGSSTQPAQQQQQQQPSSSLFSFGSSQPQQQQQQQQQQQNSAFQPFQSQPQFNQAAAASLFARFGYFQKERFNDLPDEARKLIEELDAHISTQTQLRDELKTKNFGSEIRKCAAEWHELDSALKSLSATLDTDENQSIDVGRLLERDRTTTSTLYSIIVNAKEPRGAAGAGGDGASFVEWLERFFGELAVEYRDRIARYSSTVETIQHHLVSLNSRETYTPQAISDAIHTQHESFMTLAAQVAALHGEVDALKKDYARWYKQVNKSVRDPFGSMEALAGSVPPAS</sequence>
<evidence type="ECO:0000256" key="7">
    <source>
        <dbReference type="ARBA" id="ARBA00023242"/>
    </source>
</evidence>
<protein>
    <submittedName>
        <fullName evidence="9">Related to NUP49-nuclear pore protein</fullName>
    </submittedName>
</protein>
<keyword evidence="5" id="KW-0811">Translocation</keyword>
<keyword evidence="3" id="KW-0509">mRNA transport</keyword>
<evidence type="ECO:0000313" key="9">
    <source>
        <dbReference type="EMBL" id="CDR88131.1"/>
    </source>
</evidence>
<name>A0A127Z2T4_9BASI</name>
<accession>A0A127Z2T4</accession>
<feature type="compositionally biased region" description="Low complexity" evidence="8">
    <location>
        <begin position="88"/>
        <end position="106"/>
    </location>
</feature>
<dbReference type="GO" id="GO:0008139">
    <property type="term" value="F:nuclear localization sequence binding"/>
    <property type="evidence" value="ECO:0007669"/>
    <property type="project" value="InterPro"/>
</dbReference>
<evidence type="ECO:0000256" key="6">
    <source>
        <dbReference type="ARBA" id="ARBA00023132"/>
    </source>
</evidence>
<evidence type="ECO:0000256" key="1">
    <source>
        <dbReference type="ARBA" id="ARBA00004567"/>
    </source>
</evidence>
<dbReference type="PANTHER" id="PTHR13437:SF2">
    <property type="entry name" value="NUCLEOPORIN P58_P45"/>
    <property type="match status" value="1"/>
</dbReference>
<feature type="region of interest" description="Disordered" evidence="8">
    <location>
        <begin position="1"/>
        <end position="128"/>
    </location>
</feature>
<evidence type="ECO:0000256" key="3">
    <source>
        <dbReference type="ARBA" id="ARBA00022816"/>
    </source>
</evidence>
<dbReference type="InterPro" id="IPR024882">
    <property type="entry name" value="NUP58/p45/49"/>
</dbReference>
<evidence type="ECO:0000256" key="8">
    <source>
        <dbReference type="SAM" id="MobiDB-lite"/>
    </source>
</evidence>
<dbReference type="EMBL" id="LK056669">
    <property type="protein sequence ID" value="CDR88131.1"/>
    <property type="molecule type" value="Genomic_DNA"/>
</dbReference>
<organism evidence="9">
    <name type="scientific">Sporisorium scitamineum</name>
    <dbReference type="NCBI Taxonomy" id="49012"/>
    <lineage>
        <taxon>Eukaryota</taxon>
        <taxon>Fungi</taxon>
        <taxon>Dikarya</taxon>
        <taxon>Basidiomycota</taxon>
        <taxon>Ustilaginomycotina</taxon>
        <taxon>Ustilaginomycetes</taxon>
        <taxon>Ustilaginales</taxon>
        <taxon>Ustilaginaceae</taxon>
        <taxon>Sporisorium</taxon>
    </lineage>
</organism>
<dbReference type="OrthoDB" id="2538017at2759"/>
<evidence type="ECO:0000256" key="5">
    <source>
        <dbReference type="ARBA" id="ARBA00023010"/>
    </source>
</evidence>
<keyword evidence="7" id="KW-0539">Nucleus</keyword>
<dbReference type="AlphaFoldDB" id="A0A127Z2T4"/>
<reference evidence="9" key="1">
    <citation type="submission" date="2014-06" db="EMBL/GenBank/DDBJ databases">
        <authorList>
            <person name="Ju J."/>
            <person name="Zhang J."/>
        </authorList>
    </citation>
    <scope>NUCLEOTIDE SEQUENCE</scope>
    <source>
        <strain evidence="9">SscI8</strain>
    </source>
</reference>
<gene>
    <name evidence="9" type="ORF">SPSC_03717</name>
</gene>
<feature type="compositionally biased region" description="Polar residues" evidence="8">
    <location>
        <begin position="146"/>
        <end position="156"/>
    </location>
</feature>
<keyword evidence="6" id="KW-0906">Nuclear pore complex</keyword>
<dbReference type="GO" id="GO:0015031">
    <property type="term" value="P:protein transport"/>
    <property type="evidence" value="ECO:0007669"/>
    <property type="project" value="UniProtKB-KW"/>
</dbReference>
<dbReference type="GO" id="GO:0005643">
    <property type="term" value="C:nuclear pore"/>
    <property type="evidence" value="ECO:0007669"/>
    <property type="project" value="UniProtKB-SubCell"/>
</dbReference>
<feature type="compositionally biased region" description="Gly residues" evidence="8">
    <location>
        <begin position="34"/>
        <end position="44"/>
    </location>
</feature>
<dbReference type="GO" id="GO:0017056">
    <property type="term" value="F:structural constituent of nuclear pore"/>
    <property type="evidence" value="ECO:0007669"/>
    <property type="project" value="InterPro"/>
</dbReference>
<keyword evidence="4" id="KW-0653">Protein transport</keyword>
<keyword evidence="2" id="KW-0813">Transport</keyword>
<proteinExistence type="predicted"/>
<comment type="subcellular location">
    <subcellularLocation>
        <location evidence="1">Nucleus</location>
        <location evidence="1">Nuclear pore complex</location>
    </subcellularLocation>
</comment>
<dbReference type="PANTHER" id="PTHR13437">
    <property type="entry name" value="NUCLEOPORIN P58/P45 NUCLEOPORIN-LIKE PROTEIN 1"/>
    <property type="match status" value="1"/>
</dbReference>